<feature type="signal peptide" evidence="1">
    <location>
        <begin position="1"/>
        <end position="20"/>
    </location>
</feature>
<name>A0A8K0G3H4_IGNLU</name>
<comment type="caution">
    <text evidence="2">The sequence shown here is derived from an EMBL/GenBank/DDBJ whole genome shotgun (WGS) entry which is preliminary data.</text>
</comment>
<protein>
    <recommendedName>
        <fullName evidence="4">Secreted protein</fullName>
    </recommendedName>
</protein>
<accession>A0A8K0G3H4</accession>
<reference evidence="2" key="1">
    <citation type="submission" date="2019-08" db="EMBL/GenBank/DDBJ databases">
        <title>The genome of the North American firefly Photinus pyralis.</title>
        <authorList>
            <consortium name="Photinus pyralis genome working group"/>
            <person name="Fallon T.R."/>
            <person name="Sander Lower S.E."/>
            <person name="Weng J.-K."/>
        </authorList>
    </citation>
    <scope>NUCLEOTIDE SEQUENCE</scope>
    <source>
        <strain evidence="2">TRF0915ILg1</strain>
        <tissue evidence="2">Whole body</tissue>
    </source>
</reference>
<gene>
    <name evidence="2" type="ORF">ILUMI_21685</name>
</gene>
<feature type="chain" id="PRO_5035463008" description="Secreted protein" evidence="1">
    <location>
        <begin position="21"/>
        <end position="107"/>
    </location>
</feature>
<evidence type="ECO:0008006" key="4">
    <source>
        <dbReference type="Google" id="ProtNLM"/>
    </source>
</evidence>
<dbReference type="EMBL" id="VTPC01090163">
    <property type="protein sequence ID" value="KAF2884489.1"/>
    <property type="molecule type" value="Genomic_DNA"/>
</dbReference>
<organism evidence="2 3">
    <name type="scientific">Ignelater luminosus</name>
    <name type="common">Cucubano</name>
    <name type="synonym">Pyrophorus luminosus</name>
    <dbReference type="NCBI Taxonomy" id="2038154"/>
    <lineage>
        <taxon>Eukaryota</taxon>
        <taxon>Metazoa</taxon>
        <taxon>Ecdysozoa</taxon>
        <taxon>Arthropoda</taxon>
        <taxon>Hexapoda</taxon>
        <taxon>Insecta</taxon>
        <taxon>Pterygota</taxon>
        <taxon>Neoptera</taxon>
        <taxon>Endopterygota</taxon>
        <taxon>Coleoptera</taxon>
        <taxon>Polyphaga</taxon>
        <taxon>Elateriformia</taxon>
        <taxon>Elateroidea</taxon>
        <taxon>Elateridae</taxon>
        <taxon>Agrypninae</taxon>
        <taxon>Pyrophorini</taxon>
        <taxon>Ignelater</taxon>
    </lineage>
</organism>
<dbReference type="Proteomes" id="UP000801492">
    <property type="component" value="Unassembled WGS sequence"/>
</dbReference>
<evidence type="ECO:0000313" key="2">
    <source>
        <dbReference type="EMBL" id="KAF2884489.1"/>
    </source>
</evidence>
<dbReference type="InterPro" id="IPR036084">
    <property type="entry name" value="Ser_inhib-like_sf"/>
</dbReference>
<sequence>MGNILLILMVCLMHTAYVTSRIKTARLGVNCKENEEHSVDTGFERSCMIPVRPDNIPYPRKISNKCNCKDDYYRDVDGSCRLFRGCSWKGRRTSLLALLNVTLPRNN</sequence>
<dbReference type="Gene3D" id="2.10.25.10">
    <property type="entry name" value="Laminin"/>
    <property type="match status" value="1"/>
</dbReference>
<dbReference type="AlphaFoldDB" id="A0A8K0G3H4"/>
<evidence type="ECO:0000313" key="3">
    <source>
        <dbReference type="Proteomes" id="UP000801492"/>
    </source>
</evidence>
<keyword evidence="3" id="KW-1185">Reference proteome</keyword>
<evidence type="ECO:0000256" key="1">
    <source>
        <dbReference type="SAM" id="SignalP"/>
    </source>
</evidence>
<proteinExistence type="predicted"/>
<keyword evidence="1" id="KW-0732">Signal</keyword>
<dbReference type="SUPFAM" id="SSF57567">
    <property type="entry name" value="Serine protease inhibitors"/>
    <property type="match status" value="1"/>
</dbReference>